<keyword evidence="3" id="KW-0732">Signal</keyword>
<keyword evidence="5" id="KW-1185">Reference proteome</keyword>
<dbReference type="InterPro" id="IPR015919">
    <property type="entry name" value="Cadherin-like_sf"/>
</dbReference>
<dbReference type="PANTHER" id="PTHR37494">
    <property type="entry name" value="HEMAGGLUTININ"/>
    <property type="match status" value="1"/>
</dbReference>
<dbReference type="OrthoDB" id="904022at2"/>
<evidence type="ECO:0000256" key="3">
    <source>
        <dbReference type="SAM" id="SignalP"/>
    </source>
</evidence>
<name>A0A1C6TX01_9ACTN</name>
<dbReference type="STRING" id="227316.GA0070604_1209"/>
<dbReference type="EMBL" id="FMHY01000002">
    <property type="protein sequence ID" value="SCL46183.1"/>
    <property type="molecule type" value="Genomic_DNA"/>
</dbReference>
<evidence type="ECO:0000313" key="5">
    <source>
        <dbReference type="Proteomes" id="UP000199696"/>
    </source>
</evidence>
<dbReference type="InterPro" id="IPR013783">
    <property type="entry name" value="Ig-like_fold"/>
</dbReference>
<protein>
    <submittedName>
        <fullName evidence="4">Putative Ig domain-containing protein</fullName>
    </submittedName>
</protein>
<dbReference type="Gene3D" id="2.60.40.10">
    <property type="entry name" value="Immunoglobulins"/>
    <property type="match status" value="4"/>
</dbReference>
<feature type="signal peptide" evidence="3">
    <location>
        <begin position="1"/>
        <end position="26"/>
    </location>
</feature>
<dbReference type="PANTHER" id="PTHR37494:SF1">
    <property type="entry name" value="STAPHYLOCOCCUS AUREUS SURFACE PROTEIN A"/>
    <property type="match status" value="1"/>
</dbReference>
<dbReference type="AlphaFoldDB" id="A0A1C6TX01"/>
<accession>A0A1C6TX01</accession>
<keyword evidence="2" id="KW-1133">Transmembrane helix</keyword>
<dbReference type="GO" id="GO:0005509">
    <property type="term" value="F:calcium ion binding"/>
    <property type="evidence" value="ECO:0007669"/>
    <property type="project" value="InterPro"/>
</dbReference>
<keyword evidence="2" id="KW-0812">Transmembrane</keyword>
<feature type="transmembrane region" description="Helical" evidence="2">
    <location>
        <begin position="419"/>
        <end position="440"/>
    </location>
</feature>
<reference evidence="5" key="1">
    <citation type="submission" date="2016-06" db="EMBL/GenBank/DDBJ databases">
        <authorList>
            <person name="Varghese N."/>
            <person name="Submissions Spin"/>
        </authorList>
    </citation>
    <scope>NUCLEOTIDE SEQUENCE [LARGE SCALE GENOMIC DNA]</scope>
    <source>
        <strain evidence="5">DSM 44814</strain>
    </source>
</reference>
<feature type="chain" id="PRO_5008747158" evidence="3">
    <location>
        <begin position="27"/>
        <end position="451"/>
    </location>
</feature>
<evidence type="ECO:0000313" key="4">
    <source>
        <dbReference type="EMBL" id="SCL46183.1"/>
    </source>
</evidence>
<proteinExistence type="predicted"/>
<gene>
    <name evidence="4" type="ORF">GA0070604_1209</name>
</gene>
<dbReference type="Pfam" id="PF05345">
    <property type="entry name" value="He_PIG"/>
    <property type="match status" value="3"/>
</dbReference>
<organism evidence="4 5">
    <name type="scientific">Micromonospora eburnea</name>
    <dbReference type="NCBI Taxonomy" id="227316"/>
    <lineage>
        <taxon>Bacteria</taxon>
        <taxon>Bacillati</taxon>
        <taxon>Actinomycetota</taxon>
        <taxon>Actinomycetes</taxon>
        <taxon>Micromonosporales</taxon>
        <taxon>Micromonosporaceae</taxon>
        <taxon>Micromonospora</taxon>
    </lineage>
</organism>
<evidence type="ECO:0000256" key="2">
    <source>
        <dbReference type="SAM" id="Phobius"/>
    </source>
</evidence>
<dbReference type="SUPFAM" id="SSF49313">
    <property type="entry name" value="Cadherin-like"/>
    <property type="match status" value="4"/>
</dbReference>
<evidence type="ECO:0000256" key="1">
    <source>
        <dbReference type="SAM" id="MobiDB-lite"/>
    </source>
</evidence>
<dbReference type="RefSeq" id="WP_091115459.1">
    <property type="nucleotide sequence ID" value="NZ_FMHY01000002.1"/>
</dbReference>
<sequence>MKTLRPIMILSALMVLLFGTAQPAAAATITITSGDPASPVTAYETYPAYTFTASGGVEPYTTALRSGALPPGMALSSSGPLSGTPTAVGSYTFSVRMTDANGSFAERDVTIEVVAPTITITSGDPASPVTAREKYPTYTFAATGGAGPYTTALRSGALPPGMALSSSGPLSGTPTAVGSYTFSVRMTDANGFYAERDVTIEVVAPTITITSGTPTSPWYTGQPYPTYTFTAAGGVGPYTTALRSGALPPGMALSSSGPLSGTPTAVGSYTFSVRMTDANGFYAERDVTVVIADPATTITSGDPHQGTVGEAYSFRFTAAGDSGITFSVAAGDLPAGLTLAPDGLLSGVPEAAGSASFTVKATGTASSDTAEVTLTIAAAPTSSPTATATPTASATATPAPAASPSTTPGSGLPVTGSSLVTTLLLGVAAIAVGGMILVVLRARRQRFTAGE</sequence>
<dbReference type="GO" id="GO:0005975">
    <property type="term" value="P:carbohydrate metabolic process"/>
    <property type="evidence" value="ECO:0007669"/>
    <property type="project" value="UniProtKB-ARBA"/>
</dbReference>
<feature type="region of interest" description="Disordered" evidence="1">
    <location>
        <begin position="381"/>
        <end position="412"/>
    </location>
</feature>
<dbReference type="GO" id="GO:0016020">
    <property type="term" value="C:membrane"/>
    <property type="evidence" value="ECO:0007669"/>
    <property type="project" value="InterPro"/>
</dbReference>
<keyword evidence="2" id="KW-0472">Membrane</keyword>
<dbReference type="Proteomes" id="UP000199696">
    <property type="component" value="Unassembled WGS sequence"/>
</dbReference>